<evidence type="ECO:0000259" key="1">
    <source>
        <dbReference type="Pfam" id="PF00549"/>
    </source>
</evidence>
<reference evidence="3" key="2">
    <citation type="journal article" date="2021" name="PeerJ">
        <title>Extensive microbial diversity within the chicken gut microbiome revealed by metagenomics and culture.</title>
        <authorList>
            <person name="Gilroy R."/>
            <person name="Ravi A."/>
            <person name="Getino M."/>
            <person name="Pursley I."/>
            <person name="Horton D.L."/>
            <person name="Alikhan N.F."/>
            <person name="Baker D."/>
            <person name="Gharbi K."/>
            <person name="Hall N."/>
            <person name="Watson M."/>
            <person name="Adriaenssens E.M."/>
            <person name="Foster-Nyarko E."/>
            <person name="Jarju S."/>
            <person name="Secka A."/>
            <person name="Antonio M."/>
            <person name="Oren A."/>
            <person name="Chaudhuri R.R."/>
            <person name="La Ragione R."/>
            <person name="Hildebrand F."/>
            <person name="Pallen M.J."/>
        </authorList>
    </citation>
    <scope>NUCLEOTIDE SEQUENCE</scope>
    <source>
        <strain evidence="3">ChiSjej6B24-2974</strain>
    </source>
</reference>
<dbReference type="InterPro" id="IPR024033">
    <property type="entry name" value="OXTCase_su_AllG_h-dom"/>
</dbReference>
<sequence length="1003" mass="106522">MQYSRIEKNCYCDSLGLMMVSSELSAMEGVDAATAMMASKANLEIMSNAGFDVSCLQGASESDLALLVRTNDEAVAVRAFEAALKRIQAEEEATACSELTTVRSWKEAMRREDAFDLCLLSIPGQYAAAEADRALTAGKSVFLFSDNVSLEDEARLKAEAHRRGLLVMGPDCGTGIIGGVPLAFANAVRRGRIGIVGASGTGMQEISVAIDRFGGGVSNAIGTGGRDLNRDVGGTTMLDAISLLKDDPETGVVVVVSKPAAAEVEQRVLSALSALGKPAVVLFLGAKRYGNKGNIAFADNTEEAACLAVELAYGKAVDAQADGALAPVAENASILGVYSGGTLAHEAHQFLAARMDVGLEDAAPQGWVCKGERLEIIDMGDDVFTRGKPHPMIDNTARRQYLESLGVFARPTVVLLDVVLGYGASKDPANELAGAIRGLLEKNCAAGVPAAVAVNLLGTKIDVQGLNGQKKALEEAGAVVRMGNVASLEAALTLAGWKVQAVEVPPVPVAMPDDAVSGDFPGSQALLKAPRVLNVGLRRFAEDLHAEGHPVIHFDWRPVSEREKKLQQTLEFLNSVALTDGEYSSVDEANAAVIARVRNGAPYLEAVVPAVSVLPELDGYTLLHAGPPIRWEEMTSPMQGSCIGAALFEEWAQDEQSARALFEAGKVRFLPCNEMGFVGPMGGITSAHMPVLKVVNRTYGNVAYCTLNEGIGAVLRFGAYGPEVIERLRFIRDTLGPTLDKALQTMPDGLPLNTLIGKAICMGDEFHQRNIAASLVFLKEMAPTITTLDIPEREKTEVIRFLAETEQFFLNVMMAAAKSVMDAAAAIRQGTVVTVMSRNGKDFGIWMSGTGRQWFNGPVNTPVGLYFSGYSPEDANPDMGDSAITETFGVGGMAMIAAPAVTRYVGGSGFPGALEISNRMSEISISHNNNFQIPNWNFKGICLGIDVRKVVETGILPVINTGIAHIRAGVGQIGAGTVNPPMRCFEEALLAYARKLGYKEETT</sequence>
<dbReference type="GO" id="GO:0009361">
    <property type="term" value="C:succinate-CoA ligase complex (ADP-forming)"/>
    <property type="evidence" value="ECO:0007669"/>
    <property type="project" value="TreeGrafter"/>
</dbReference>
<feature type="domain" description="ATP-citrate synthase/succinyl-CoA ligase C-terminal" evidence="1">
    <location>
        <begin position="337"/>
        <end position="491"/>
    </location>
</feature>
<organism evidence="3 4">
    <name type="scientific">Candidatus Pullichristensenella stercorigallinarum</name>
    <dbReference type="NCBI Taxonomy" id="2840909"/>
    <lineage>
        <taxon>Bacteria</taxon>
        <taxon>Bacillati</taxon>
        <taxon>Bacillota</taxon>
        <taxon>Clostridia</taxon>
        <taxon>Candidatus Pullichristensenella</taxon>
    </lineage>
</organism>
<name>A0A9D0ZNI6_9FIRM</name>
<dbReference type="GO" id="GO:0004776">
    <property type="term" value="F:succinate-CoA ligase (GDP-forming) activity"/>
    <property type="evidence" value="ECO:0007669"/>
    <property type="project" value="TreeGrafter"/>
</dbReference>
<dbReference type="Pfam" id="PF02629">
    <property type="entry name" value="CoA_binding"/>
    <property type="match status" value="1"/>
</dbReference>
<dbReference type="Gene3D" id="1.10.10.660">
    <property type="entry name" value="conserved protein of unknown function from Enterococcus faecalis V583"/>
    <property type="match status" value="1"/>
</dbReference>
<dbReference type="GO" id="GO:0006099">
    <property type="term" value="P:tricarboxylic acid cycle"/>
    <property type="evidence" value="ECO:0007669"/>
    <property type="project" value="TreeGrafter"/>
</dbReference>
<dbReference type="Pfam" id="PF00549">
    <property type="entry name" value="Ligase_CoA"/>
    <property type="match status" value="1"/>
</dbReference>
<dbReference type="EMBL" id="DVFZ01000108">
    <property type="protein sequence ID" value="HIQ83787.1"/>
    <property type="molecule type" value="Genomic_DNA"/>
</dbReference>
<dbReference type="Proteomes" id="UP000824260">
    <property type="component" value="Unassembled WGS sequence"/>
</dbReference>
<feature type="domain" description="CoA-binding" evidence="2">
    <location>
        <begin position="191"/>
        <end position="283"/>
    </location>
</feature>
<dbReference type="InterPro" id="IPR009499">
    <property type="entry name" value="AllG-like"/>
</dbReference>
<dbReference type="InterPro" id="IPR005811">
    <property type="entry name" value="SUCC_ACL_C"/>
</dbReference>
<evidence type="ECO:0000313" key="3">
    <source>
        <dbReference type="EMBL" id="HIQ83787.1"/>
    </source>
</evidence>
<dbReference type="GO" id="GO:0004775">
    <property type="term" value="F:succinate-CoA ligase (ADP-forming) activity"/>
    <property type="evidence" value="ECO:0007669"/>
    <property type="project" value="TreeGrafter"/>
</dbReference>
<dbReference type="PANTHER" id="PTHR11117">
    <property type="entry name" value="SUCCINYL-COA LIGASE SUBUNIT ALPHA"/>
    <property type="match status" value="1"/>
</dbReference>
<dbReference type="GO" id="GO:0005829">
    <property type="term" value="C:cytosol"/>
    <property type="evidence" value="ECO:0007669"/>
    <property type="project" value="TreeGrafter"/>
</dbReference>
<gene>
    <name evidence="3" type="primary">fdrA</name>
    <name evidence="3" type="ORF">IAA52_11890</name>
</gene>
<dbReference type="Gene3D" id="3.90.1700.10">
    <property type="entry name" value="v583 domain like"/>
    <property type="match status" value="1"/>
</dbReference>
<dbReference type="InterPro" id="IPR016102">
    <property type="entry name" value="Succinyl-CoA_synth-like"/>
</dbReference>
<reference evidence="3" key="1">
    <citation type="submission" date="2020-10" db="EMBL/GenBank/DDBJ databases">
        <authorList>
            <person name="Gilroy R."/>
        </authorList>
    </citation>
    <scope>NUCLEOTIDE SEQUENCE</scope>
    <source>
        <strain evidence="3">ChiSjej6B24-2974</strain>
    </source>
</reference>
<dbReference type="NCBIfam" id="NF004760">
    <property type="entry name" value="PRK06091.1"/>
    <property type="match status" value="1"/>
</dbReference>
<evidence type="ECO:0000313" key="4">
    <source>
        <dbReference type="Proteomes" id="UP000824260"/>
    </source>
</evidence>
<proteinExistence type="predicted"/>
<dbReference type="InterPro" id="IPR003781">
    <property type="entry name" value="CoA-bd"/>
</dbReference>
<accession>A0A9D0ZNI6</accession>
<protein>
    <submittedName>
        <fullName evidence="3">Acyl-CoA synthetase FdrA</fullName>
    </submittedName>
</protein>
<dbReference type="Gene3D" id="3.90.1710.10">
    <property type="entry name" value="Enterococcus faecalis V583 domain"/>
    <property type="match status" value="1"/>
</dbReference>
<dbReference type="Gene3D" id="3.40.50.261">
    <property type="entry name" value="Succinyl-CoA synthetase domains"/>
    <property type="match status" value="2"/>
</dbReference>
<dbReference type="SUPFAM" id="SSF52210">
    <property type="entry name" value="Succinyl-CoA synthetase domains"/>
    <property type="match status" value="1"/>
</dbReference>
<dbReference type="PANTHER" id="PTHR11117:SF24">
    <property type="entry name" value="PROTEIN FDRA"/>
    <property type="match status" value="1"/>
</dbReference>
<evidence type="ECO:0000259" key="2">
    <source>
        <dbReference type="Pfam" id="PF02629"/>
    </source>
</evidence>
<dbReference type="Gene3D" id="3.40.50.720">
    <property type="entry name" value="NAD(P)-binding Rossmann-like Domain"/>
    <property type="match status" value="1"/>
</dbReference>
<comment type="caution">
    <text evidence="3">The sequence shown here is derived from an EMBL/GenBank/DDBJ whole genome shotgun (WGS) entry which is preliminary data.</text>
</comment>
<dbReference type="AlphaFoldDB" id="A0A9D0ZNI6"/>
<dbReference type="Pfam" id="PF06545">
    <property type="entry name" value="AllG"/>
    <property type="match status" value="1"/>
</dbReference>